<dbReference type="EMBL" id="MT143282">
    <property type="protein sequence ID" value="QJA95054.1"/>
    <property type="molecule type" value="Genomic_DNA"/>
</dbReference>
<sequence>MYNLNSGYGQALAHALHGIIPTFGRIFIVMDADSTDEENYQRMQETFAPDPGGKVRFYTTVAEAYAQVESNNDDVILLDASDAHPITEMLTVSNNRTHFVGCDGGNRLIQQGSRLVMGVTGVATDLAPVLVTGTRNTFRNIKVENASTTDESLYGFIENGEGTYLENFMACKTAGLNDANHAHFWMAGDACSGRNLTFGHSTLQSTAAGFGILIDAKSGGADHVKENFLKDVRINMSVDNGVVATSCFIKIADNAAMLFNNVIEELRAYNFAPPGESEMTDAVLAAASTTAGVLYLVNPVFMGCAGVGAGSGYGVNIAAGGLAPDADGGLDTALTD</sequence>
<organism evidence="1">
    <name type="scientific">viral metagenome</name>
    <dbReference type="NCBI Taxonomy" id="1070528"/>
    <lineage>
        <taxon>unclassified sequences</taxon>
        <taxon>metagenomes</taxon>
        <taxon>organismal metagenomes</taxon>
    </lineage>
</organism>
<evidence type="ECO:0000313" key="1">
    <source>
        <dbReference type="EMBL" id="QJA95054.1"/>
    </source>
</evidence>
<name>A0A6M3LNQ9_9ZZZZ</name>
<reference evidence="1" key="1">
    <citation type="submission" date="2020-03" db="EMBL/GenBank/DDBJ databases">
        <title>The deep terrestrial virosphere.</title>
        <authorList>
            <person name="Holmfeldt K."/>
            <person name="Nilsson E."/>
            <person name="Simone D."/>
            <person name="Lopez-Fernandez M."/>
            <person name="Wu X."/>
            <person name="de Brujin I."/>
            <person name="Lundin D."/>
            <person name="Andersson A."/>
            <person name="Bertilsson S."/>
            <person name="Dopson M."/>
        </authorList>
    </citation>
    <scope>NUCLEOTIDE SEQUENCE</scope>
    <source>
        <strain evidence="1">MM415B03670</strain>
    </source>
</reference>
<protein>
    <submittedName>
        <fullName evidence="1">Uncharacterized protein</fullName>
    </submittedName>
</protein>
<accession>A0A6M3LNQ9</accession>
<proteinExistence type="predicted"/>
<gene>
    <name evidence="1" type="ORF">MM415B03670_0002</name>
</gene>
<dbReference type="AlphaFoldDB" id="A0A6M3LNQ9"/>